<evidence type="ECO:0000313" key="2">
    <source>
        <dbReference type="Proteomes" id="UP000188603"/>
    </source>
</evidence>
<dbReference type="OrthoDB" id="2381948at2"/>
<sequence length="84" mass="10015">MRFVDDLYALYKDRLTGDENEAIALVFDILSEQKKEDLIKLIHQMSEDEIKQMLSLYMVELLKARMEKDGLLEQRDHTQNTPYH</sequence>
<dbReference type="Pfam" id="PF19651">
    <property type="entry name" value="DUF6154"/>
    <property type="match status" value="1"/>
</dbReference>
<dbReference type="AlphaFoldDB" id="A0A1U9K752"/>
<dbReference type="STRING" id="1471761.B0W44_08745"/>
<name>A0A1U9K752_9BACL</name>
<proteinExistence type="predicted"/>
<evidence type="ECO:0008006" key="3">
    <source>
        <dbReference type="Google" id="ProtNLM"/>
    </source>
</evidence>
<dbReference type="InterPro" id="IPR046152">
    <property type="entry name" value="DUF6154"/>
</dbReference>
<protein>
    <recommendedName>
        <fullName evidence="3">Cytosolic protein</fullName>
    </recommendedName>
</protein>
<gene>
    <name evidence="1" type="ORF">B0W44_08745</name>
</gene>
<reference evidence="1 2" key="1">
    <citation type="journal article" date="2015" name="Int. J. Syst. Evol. Microbiol.">
        <title>Novibacillus thermophilus gen. nov., sp. nov., a Gram-staining-negative and moderately thermophilic member of the family Thermoactinomycetaceae.</title>
        <authorList>
            <person name="Yang G."/>
            <person name="Chen J."/>
            <person name="Zhou S."/>
        </authorList>
    </citation>
    <scope>NUCLEOTIDE SEQUENCE [LARGE SCALE GENOMIC DNA]</scope>
    <source>
        <strain evidence="1 2">SG-1</strain>
    </source>
</reference>
<keyword evidence="2" id="KW-1185">Reference proteome</keyword>
<dbReference type="KEGG" id="ntr:B0W44_08745"/>
<dbReference type="EMBL" id="CP019699">
    <property type="protein sequence ID" value="AQS55864.1"/>
    <property type="molecule type" value="Genomic_DNA"/>
</dbReference>
<accession>A0A1U9K752</accession>
<evidence type="ECO:0000313" key="1">
    <source>
        <dbReference type="EMBL" id="AQS55864.1"/>
    </source>
</evidence>
<dbReference type="Proteomes" id="UP000188603">
    <property type="component" value="Chromosome"/>
</dbReference>
<organism evidence="1 2">
    <name type="scientific">Novibacillus thermophilus</name>
    <dbReference type="NCBI Taxonomy" id="1471761"/>
    <lineage>
        <taxon>Bacteria</taxon>
        <taxon>Bacillati</taxon>
        <taxon>Bacillota</taxon>
        <taxon>Bacilli</taxon>
        <taxon>Bacillales</taxon>
        <taxon>Thermoactinomycetaceae</taxon>
        <taxon>Novibacillus</taxon>
    </lineage>
</organism>
<dbReference type="RefSeq" id="WP_077719727.1">
    <property type="nucleotide sequence ID" value="NZ_CP019699.1"/>
</dbReference>